<protein>
    <recommendedName>
        <fullName evidence="3">Oxaloacetate decarboxylase, gamma chain</fullName>
    </recommendedName>
</protein>
<dbReference type="EMBL" id="FPJW01000002">
    <property type="protein sequence ID" value="SFX19257.1"/>
    <property type="molecule type" value="Genomic_DNA"/>
</dbReference>
<dbReference type="AlphaFoldDB" id="A0A1K1V293"/>
<evidence type="ECO:0000313" key="2">
    <source>
        <dbReference type="Proteomes" id="UP000182350"/>
    </source>
</evidence>
<name>A0A1K1V293_9GAMM</name>
<dbReference type="STRING" id="1122209.SAMN02745752_00742"/>
<accession>A0A1K1V293</accession>
<evidence type="ECO:0008006" key="3">
    <source>
        <dbReference type="Google" id="ProtNLM"/>
    </source>
</evidence>
<sequence length="43" mass="4746">MMMHSMQEGGAMMGWMMPLVGFGLLLLVVLSIAALIKYLFGKK</sequence>
<dbReference type="Proteomes" id="UP000182350">
    <property type="component" value="Unassembled WGS sequence"/>
</dbReference>
<reference evidence="1 2" key="1">
    <citation type="submission" date="2016-11" db="EMBL/GenBank/DDBJ databases">
        <authorList>
            <person name="Jaros S."/>
            <person name="Januszkiewicz K."/>
            <person name="Wedrychowicz H."/>
        </authorList>
    </citation>
    <scope>NUCLEOTIDE SEQUENCE [LARGE SCALE GENOMIC DNA]</scope>
    <source>
        <strain evidence="1 2">DSM 21637</strain>
    </source>
</reference>
<gene>
    <name evidence="1" type="ORF">SAMN02745752_00742</name>
</gene>
<evidence type="ECO:0000313" key="1">
    <source>
        <dbReference type="EMBL" id="SFX19257.1"/>
    </source>
</evidence>
<proteinExistence type="predicted"/>
<dbReference type="RefSeq" id="WP_281249013.1">
    <property type="nucleotide sequence ID" value="NZ_FPJW01000002.1"/>
</dbReference>
<organism evidence="1 2">
    <name type="scientific">Marinospirillum alkaliphilum DSM 21637</name>
    <dbReference type="NCBI Taxonomy" id="1122209"/>
    <lineage>
        <taxon>Bacteria</taxon>
        <taxon>Pseudomonadati</taxon>
        <taxon>Pseudomonadota</taxon>
        <taxon>Gammaproteobacteria</taxon>
        <taxon>Oceanospirillales</taxon>
        <taxon>Oceanospirillaceae</taxon>
        <taxon>Marinospirillum</taxon>
    </lineage>
</organism>
<keyword evidence="2" id="KW-1185">Reference proteome</keyword>